<dbReference type="Pfam" id="PF00067">
    <property type="entry name" value="p450"/>
    <property type="match status" value="1"/>
</dbReference>
<dbReference type="GO" id="GO:0005506">
    <property type="term" value="F:iron ion binding"/>
    <property type="evidence" value="ECO:0007669"/>
    <property type="project" value="InterPro"/>
</dbReference>
<feature type="binding site" description="axial binding residue" evidence="7">
    <location>
        <position position="460"/>
    </location>
    <ligand>
        <name>heme</name>
        <dbReference type="ChEBI" id="CHEBI:30413"/>
    </ligand>
    <ligandPart>
        <name>Fe</name>
        <dbReference type="ChEBI" id="CHEBI:18248"/>
    </ligandPart>
</feature>
<keyword evidence="6 8" id="KW-0503">Monooxygenase</keyword>
<comment type="cofactor">
    <cofactor evidence="7">
        <name>heme</name>
        <dbReference type="ChEBI" id="CHEBI:30413"/>
    </cofactor>
</comment>
<keyword evidence="9" id="KW-0472">Membrane</keyword>
<dbReference type="InterPro" id="IPR001128">
    <property type="entry name" value="Cyt_P450"/>
</dbReference>
<gene>
    <name evidence="10" type="primary">ga30071</name>
    <name evidence="10" type="ORF">PR202_ga30071</name>
</gene>
<dbReference type="PANTHER" id="PTHR47955:SF11">
    <property type="entry name" value="4-HYDROXYPHENYLACETALDEHYDE OXIME MONOOXYGENASE"/>
    <property type="match status" value="1"/>
</dbReference>
<dbReference type="EMBL" id="BQKI01000020">
    <property type="protein sequence ID" value="GJN11841.1"/>
    <property type="molecule type" value="Genomic_DNA"/>
</dbReference>
<evidence type="ECO:0008006" key="12">
    <source>
        <dbReference type="Google" id="ProtNLM"/>
    </source>
</evidence>
<evidence type="ECO:0000256" key="4">
    <source>
        <dbReference type="ARBA" id="ARBA00023002"/>
    </source>
</evidence>
<dbReference type="Proteomes" id="UP001054889">
    <property type="component" value="Unassembled WGS sequence"/>
</dbReference>
<accession>A0AAV5DNT4</accession>
<dbReference type="GO" id="GO:0004497">
    <property type="term" value="F:monooxygenase activity"/>
    <property type="evidence" value="ECO:0007669"/>
    <property type="project" value="UniProtKB-KW"/>
</dbReference>
<dbReference type="PRINTS" id="PR00463">
    <property type="entry name" value="EP450I"/>
</dbReference>
<evidence type="ECO:0000256" key="9">
    <source>
        <dbReference type="SAM" id="Phobius"/>
    </source>
</evidence>
<comment type="similarity">
    <text evidence="1 8">Belongs to the cytochrome P450 family.</text>
</comment>
<dbReference type="PRINTS" id="PR00385">
    <property type="entry name" value="P450"/>
</dbReference>
<dbReference type="Gene3D" id="1.10.630.10">
    <property type="entry name" value="Cytochrome P450"/>
    <property type="match status" value="1"/>
</dbReference>
<evidence type="ECO:0000256" key="8">
    <source>
        <dbReference type="RuleBase" id="RU000461"/>
    </source>
</evidence>
<dbReference type="GO" id="GO:0016705">
    <property type="term" value="F:oxidoreductase activity, acting on paired donors, with incorporation or reduction of molecular oxygen"/>
    <property type="evidence" value="ECO:0007669"/>
    <property type="project" value="InterPro"/>
</dbReference>
<keyword evidence="9" id="KW-1133">Transmembrane helix</keyword>
<dbReference type="InterPro" id="IPR036396">
    <property type="entry name" value="Cyt_P450_sf"/>
</dbReference>
<keyword evidence="2 7" id="KW-0349">Heme</keyword>
<evidence type="ECO:0000256" key="6">
    <source>
        <dbReference type="ARBA" id="ARBA00023033"/>
    </source>
</evidence>
<keyword evidence="5 7" id="KW-0408">Iron</keyword>
<evidence type="ECO:0000256" key="5">
    <source>
        <dbReference type="ARBA" id="ARBA00023004"/>
    </source>
</evidence>
<proteinExistence type="inferred from homology"/>
<keyword evidence="3 7" id="KW-0479">Metal-binding</keyword>
<reference evidence="10" key="2">
    <citation type="submission" date="2021-12" db="EMBL/GenBank/DDBJ databases">
        <title>Resequencing data analysis of finger millet.</title>
        <authorList>
            <person name="Hatakeyama M."/>
            <person name="Aluri S."/>
            <person name="Balachadran M.T."/>
            <person name="Sivarajan S.R."/>
            <person name="Poveda L."/>
            <person name="Shimizu-Inatsugi R."/>
            <person name="Schlapbach R."/>
            <person name="Sreeman S.M."/>
            <person name="Shimizu K.K."/>
        </authorList>
    </citation>
    <scope>NUCLEOTIDE SEQUENCE</scope>
</reference>
<keyword evidence="4 8" id="KW-0560">Oxidoreductase</keyword>
<organism evidence="10 11">
    <name type="scientific">Eleusine coracana subsp. coracana</name>
    <dbReference type="NCBI Taxonomy" id="191504"/>
    <lineage>
        <taxon>Eukaryota</taxon>
        <taxon>Viridiplantae</taxon>
        <taxon>Streptophyta</taxon>
        <taxon>Embryophyta</taxon>
        <taxon>Tracheophyta</taxon>
        <taxon>Spermatophyta</taxon>
        <taxon>Magnoliopsida</taxon>
        <taxon>Liliopsida</taxon>
        <taxon>Poales</taxon>
        <taxon>Poaceae</taxon>
        <taxon>PACMAD clade</taxon>
        <taxon>Chloridoideae</taxon>
        <taxon>Cynodonteae</taxon>
        <taxon>Eleusininae</taxon>
        <taxon>Eleusine</taxon>
    </lineage>
</organism>
<feature type="transmembrane region" description="Helical" evidence="9">
    <location>
        <begin position="23"/>
        <end position="40"/>
    </location>
</feature>
<evidence type="ECO:0000313" key="11">
    <source>
        <dbReference type="Proteomes" id="UP001054889"/>
    </source>
</evidence>
<dbReference type="PANTHER" id="PTHR47955">
    <property type="entry name" value="CYTOCHROME P450 FAMILY 71 PROTEIN"/>
    <property type="match status" value="1"/>
</dbReference>
<evidence type="ECO:0000256" key="3">
    <source>
        <dbReference type="ARBA" id="ARBA00022723"/>
    </source>
</evidence>
<dbReference type="InterPro" id="IPR017972">
    <property type="entry name" value="Cyt_P450_CS"/>
</dbReference>
<evidence type="ECO:0000256" key="1">
    <source>
        <dbReference type="ARBA" id="ARBA00010617"/>
    </source>
</evidence>
<dbReference type="GO" id="GO:0020037">
    <property type="term" value="F:heme binding"/>
    <property type="evidence" value="ECO:0007669"/>
    <property type="project" value="InterPro"/>
</dbReference>
<evidence type="ECO:0000256" key="2">
    <source>
        <dbReference type="ARBA" id="ARBA00022617"/>
    </source>
</evidence>
<sequence>MAVASLLFSNLLAVLPQQWQLTSFLPLLPVLLLSFIVLLTRSRGSSKGMRLPPGPAQLPILGNLHQLGPLPHRSLGELARQHGPVMLLRLGMARTVVVSSAEAARELMKERDEDCCNRPGPPGPKRLSYGFKNVAFAPYGEYWREMRKLFIVELLSMRRVKAAWYAREQQVDRLLGNLRSNGPKPVTLNELVFGVADGIIGTVAFGNIYGTERFSYKHFQHVFDEAMDMLASFSAEDFYPNAAGRFIDRLTGLLGRRERLFKELDAFFETVIDQHMDPKRPVPENGGDLVDVLINLWKKHKGTFRFTRDHVKAIIMDTFVGGIDTTSVTILWAMSELIRKPRVLKKAQEEIRSVVGNKGRVQPGAMPKLTYLKNVVKETMRLHPPLTLLLPRQTMRDTTIGGYDVPARTRVFVNAWAIGRDPATWTDAEEFDPDRFEARDVDFNGAHYELIPFGGGRRICPGLAMGAANVEFPLANLLCCFDWTLLEGMKPEDVSMEEAGRLAFHRKEPLVLVPVPYQAVL</sequence>
<dbReference type="PROSITE" id="PS00086">
    <property type="entry name" value="CYTOCHROME_P450"/>
    <property type="match status" value="1"/>
</dbReference>
<dbReference type="AlphaFoldDB" id="A0AAV5DNT4"/>
<dbReference type="CDD" id="cd11072">
    <property type="entry name" value="CYP71-like"/>
    <property type="match status" value="1"/>
</dbReference>
<dbReference type="FunFam" id="1.10.630.10:FF:000043">
    <property type="entry name" value="Cytochrome P450 99A2"/>
    <property type="match status" value="1"/>
</dbReference>
<dbReference type="SUPFAM" id="SSF48264">
    <property type="entry name" value="Cytochrome P450"/>
    <property type="match status" value="1"/>
</dbReference>
<keyword evidence="11" id="KW-1185">Reference proteome</keyword>
<dbReference type="InterPro" id="IPR002401">
    <property type="entry name" value="Cyt_P450_E_grp-I"/>
</dbReference>
<protein>
    <recommendedName>
        <fullName evidence="12">4-hydroxyphenylacetaldehyde oxime monooxygenase</fullName>
    </recommendedName>
</protein>
<reference evidence="10" key="1">
    <citation type="journal article" date="2018" name="DNA Res.">
        <title>Multiple hybrid de novo genome assembly of finger millet, an orphan allotetraploid crop.</title>
        <authorList>
            <person name="Hatakeyama M."/>
            <person name="Aluri S."/>
            <person name="Balachadran M.T."/>
            <person name="Sivarajan S.R."/>
            <person name="Patrignani A."/>
            <person name="Gruter S."/>
            <person name="Poveda L."/>
            <person name="Shimizu-Inatsugi R."/>
            <person name="Baeten J."/>
            <person name="Francoijs K.J."/>
            <person name="Nataraja K.N."/>
            <person name="Reddy Y.A.N."/>
            <person name="Phadnis S."/>
            <person name="Ravikumar R.L."/>
            <person name="Schlapbach R."/>
            <person name="Sreeman S.M."/>
            <person name="Shimizu K.K."/>
        </authorList>
    </citation>
    <scope>NUCLEOTIDE SEQUENCE</scope>
</reference>
<comment type="caution">
    <text evidence="10">The sequence shown here is derived from an EMBL/GenBank/DDBJ whole genome shotgun (WGS) entry which is preliminary data.</text>
</comment>
<name>A0AAV5DNT4_ELECO</name>
<keyword evidence="9" id="KW-0812">Transmembrane</keyword>
<evidence type="ECO:0000313" key="10">
    <source>
        <dbReference type="EMBL" id="GJN11841.1"/>
    </source>
</evidence>
<evidence type="ECO:0000256" key="7">
    <source>
        <dbReference type="PIRSR" id="PIRSR602401-1"/>
    </source>
</evidence>